<dbReference type="Gene3D" id="3.40.50.150">
    <property type="entry name" value="Vaccinia Virus protein VP39"/>
    <property type="match status" value="1"/>
</dbReference>
<keyword evidence="3" id="KW-1185">Reference proteome</keyword>
<reference evidence="2" key="1">
    <citation type="journal article" date="2020" name="Stud. Mycol.">
        <title>101 Dothideomycetes genomes: a test case for predicting lifestyles and emergence of pathogens.</title>
        <authorList>
            <person name="Haridas S."/>
            <person name="Albert R."/>
            <person name="Binder M."/>
            <person name="Bloem J."/>
            <person name="Labutti K."/>
            <person name="Salamov A."/>
            <person name="Andreopoulos B."/>
            <person name="Baker S."/>
            <person name="Barry K."/>
            <person name="Bills G."/>
            <person name="Bluhm B."/>
            <person name="Cannon C."/>
            <person name="Castanera R."/>
            <person name="Culley D."/>
            <person name="Daum C."/>
            <person name="Ezra D."/>
            <person name="Gonzalez J."/>
            <person name="Henrissat B."/>
            <person name="Kuo A."/>
            <person name="Liang C."/>
            <person name="Lipzen A."/>
            <person name="Lutzoni F."/>
            <person name="Magnuson J."/>
            <person name="Mondo S."/>
            <person name="Nolan M."/>
            <person name="Ohm R."/>
            <person name="Pangilinan J."/>
            <person name="Park H.-J."/>
            <person name="Ramirez L."/>
            <person name="Alfaro M."/>
            <person name="Sun H."/>
            <person name="Tritt A."/>
            <person name="Yoshinaga Y."/>
            <person name="Zwiers L.-H."/>
            <person name="Turgeon B."/>
            <person name="Goodwin S."/>
            <person name="Spatafora J."/>
            <person name="Crous P."/>
            <person name="Grigoriev I."/>
        </authorList>
    </citation>
    <scope>NUCLEOTIDE SEQUENCE</scope>
    <source>
        <strain evidence="2">CBS 675.92</strain>
    </source>
</reference>
<dbReference type="OrthoDB" id="66144at2759"/>
<gene>
    <name evidence="2" type="ORF">CC80DRAFT_483702</name>
</gene>
<name>A0A6A5TC47_9PLEO</name>
<dbReference type="GO" id="GO:0032259">
    <property type="term" value="P:methylation"/>
    <property type="evidence" value="ECO:0007669"/>
    <property type="project" value="UniProtKB-KW"/>
</dbReference>
<dbReference type="CDD" id="cd02440">
    <property type="entry name" value="AdoMet_MTases"/>
    <property type="match status" value="1"/>
</dbReference>
<evidence type="ECO:0000313" key="3">
    <source>
        <dbReference type="Proteomes" id="UP000800035"/>
    </source>
</evidence>
<dbReference type="AlphaFoldDB" id="A0A6A5TC47"/>
<dbReference type="Proteomes" id="UP000800035">
    <property type="component" value="Unassembled WGS sequence"/>
</dbReference>
<keyword evidence="2" id="KW-0808">Transferase</keyword>
<dbReference type="EMBL" id="ML977031">
    <property type="protein sequence ID" value="KAF1949840.1"/>
    <property type="molecule type" value="Genomic_DNA"/>
</dbReference>
<protein>
    <submittedName>
        <fullName evidence="2">S-adenosyl-L-methionine-dependent methyltransferase</fullName>
    </submittedName>
</protein>
<sequence length="329" mass="35454">MTQPTSINMTFDTSLVDLSANPNPNPNPTDANLSFSTTESDPSDAGAIPIPIQHIPTLDTYNQWAPIYDTDGNMLQSIDDDELSTLLPSFLDTVLASTNIPSTPRAPPPSKPHILDLGCGTGRNMAKVLQYEAFRGVGGVRVTGMDFSEEMLSVAEGKLGAGDEDEKGSGVRYTLIKTNCFPSIDDTIPNPSPNPSPKPKLPDYLPPITALLSTLVLEHIPLPSFFATLAALLAPGAYALVTNMHAEMGRVSQAGFVNAEGVKVRGESFVYELEDVLGEARRCGFEVLEVRERGVRREDVEGGVVGGRGRKWVGVRVWFGVVLRKMGVE</sequence>
<evidence type="ECO:0000313" key="2">
    <source>
        <dbReference type="EMBL" id="KAF1949840.1"/>
    </source>
</evidence>
<evidence type="ECO:0000256" key="1">
    <source>
        <dbReference type="SAM" id="MobiDB-lite"/>
    </source>
</evidence>
<feature type="region of interest" description="Disordered" evidence="1">
    <location>
        <begin position="18"/>
        <end position="44"/>
    </location>
</feature>
<organism evidence="2 3">
    <name type="scientific">Byssothecium circinans</name>
    <dbReference type="NCBI Taxonomy" id="147558"/>
    <lineage>
        <taxon>Eukaryota</taxon>
        <taxon>Fungi</taxon>
        <taxon>Dikarya</taxon>
        <taxon>Ascomycota</taxon>
        <taxon>Pezizomycotina</taxon>
        <taxon>Dothideomycetes</taxon>
        <taxon>Pleosporomycetidae</taxon>
        <taxon>Pleosporales</taxon>
        <taxon>Massarineae</taxon>
        <taxon>Massarinaceae</taxon>
        <taxon>Byssothecium</taxon>
    </lineage>
</organism>
<keyword evidence="2" id="KW-0489">Methyltransferase</keyword>
<proteinExistence type="predicted"/>
<accession>A0A6A5TC47</accession>
<dbReference type="SUPFAM" id="SSF53335">
    <property type="entry name" value="S-adenosyl-L-methionine-dependent methyltransferases"/>
    <property type="match status" value="1"/>
</dbReference>
<feature type="compositionally biased region" description="Polar residues" evidence="1">
    <location>
        <begin position="29"/>
        <end position="40"/>
    </location>
</feature>
<dbReference type="Pfam" id="PF13489">
    <property type="entry name" value="Methyltransf_23"/>
    <property type="match status" value="1"/>
</dbReference>
<dbReference type="InterPro" id="IPR029063">
    <property type="entry name" value="SAM-dependent_MTases_sf"/>
</dbReference>
<dbReference type="GO" id="GO:0008168">
    <property type="term" value="F:methyltransferase activity"/>
    <property type="evidence" value="ECO:0007669"/>
    <property type="project" value="UniProtKB-KW"/>
</dbReference>